<comment type="caution">
    <text evidence="1">The sequence shown here is derived from an EMBL/GenBank/DDBJ whole genome shotgun (WGS) entry which is preliminary data.</text>
</comment>
<evidence type="ECO:0000313" key="2">
    <source>
        <dbReference type="Proteomes" id="UP000823937"/>
    </source>
</evidence>
<dbReference type="AlphaFoldDB" id="A0A9D1PNH3"/>
<accession>A0A9D1PNH3</accession>
<reference evidence="1" key="2">
    <citation type="submission" date="2021-04" db="EMBL/GenBank/DDBJ databases">
        <authorList>
            <person name="Gilroy R."/>
        </authorList>
    </citation>
    <scope>NUCLEOTIDE SEQUENCE</scope>
    <source>
        <strain evidence="1">CHK169-2315</strain>
    </source>
</reference>
<proteinExistence type="predicted"/>
<dbReference type="EMBL" id="DXHX01000167">
    <property type="protein sequence ID" value="HIV75691.1"/>
    <property type="molecule type" value="Genomic_DNA"/>
</dbReference>
<name>A0A9D1PNH3_9BACI</name>
<reference evidence="1" key="1">
    <citation type="journal article" date="2021" name="PeerJ">
        <title>Extensive microbial diversity within the chicken gut microbiome revealed by metagenomics and culture.</title>
        <authorList>
            <person name="Gilroy R."/>
            <person name="Ravi A."/>
            <person name="Getino M."/>
            <person name="Pursley I."/>
            <person name="Horton D.L."/>
            <person name="Alikhan N.F."/>
            <person name="Baker D."/>
            <person name="Gharbi K."/>
            <person name="Hall N."/>
            <person name="Watson M."/>
            <person name="Adriaenssens E.M."/>
            <person name="Foster-Nyarko E."/>
            <person name="Jarju S."/>
            <person name="Secka A."/>
            <person name="Antonio M."/>
            <person name="Oren A."/>
            <person name="Chaudhuri R.R."/>
            <person name="La Ragione R."/>
            <person name="Hildebrand F."/>
            <person name="Pallen M.J."/>
        </authorList>
    </citation>
    <scope>NUCLEOTIDE SEQUENCE</scope>
    <source>
        <strain evidence="1">CHK169-2315</strain>
    </source>
</reference>
<sequence>MSMTSYIGLNVELPVREYEEESREKTLYIGQSFSDQGSLEEIQETKFPEKYVYEVTFDWWGLELSQYQDEEMYEENKQALHLLCDQMDAYLRPGEYFYLYTCWIGDESNLIEGEISLPLKDWYREGMELREQTLIRFVKNES</sequence>
<protein>
    <submittedName>
        <fullName evidence="1">Uncharacterized protein</fullName>
    </submittedName>
</protein>
<gene>
    <name evidence="1" type="ORF">H9895_11510</name>
</gene>
<evidence type="ECO:0000313" key="1">
    <source>
        <dbReference type="EMBL" id="HIV75691.1"/>
    </source>
</evidence>
<organism evidence="1 2">
    <name type="scientific">Candidatus Pseudogracilibacillus intestinigallinarum</name>
    <dbReference type="NCBI Taxonomy" id="2838742"/>
    <lineage>
        <taxon>Bacteria</taxon>
        <taxon>Bacillati</taxon>
        <taxon>Bacillota</taxon>
        <taxon>Bacilli</taxon>
        <taxon>Bacillales</taxon>
        <taxon>Bacillaceae</taxon>
        <taxon>Pseudogracilibacillus</taxon>
    </lineage>
</organism>
<dbReference type="Proteomes" id="UP000823937">
    <property type="component" value="Unassembled WGS sequence"/>
</dbReference>